<dbReference type="AlphaFoldDB" id="A0A371G517"/>
<dbReference type="InterPro" id="IPR043502">
    <property type="entry name" value="DNA/RNA_pol_sf"/>
</dbReference>
<feature type="non-terminal residue" evidence="1">
    <location>
        <position position="1"/>
    </location>
</feature>
<comment type="caution">
    <text evidence="1">The sequence shown here is derived from an EMBL/GenBank/DDBJ whole genome shotgun (WGS) entry which is preliminary data.</text>
</comment>
<gene>
    <name evidence="1" type="ORF">CR513_33124</name>
</gene>
<organism evidence="1 2">
    <name type="scientific">Mucuna pruriens</name>
    <name type="common">Velvet bean</name>
    <name type="synonym">Dolichos pruriens</name>
    <dbReference type="NCBI Taxonomy" id="157652"/>
    <lineage>
        <taxon>Eukaryota</taxon>
        <taxon>Viridiplantae</taxon>
        <taxon>Streptophyta</taxon>
        <taxon>Embryophyta</taxon>
        <taxon>Tracheophyta</taxon>
        <taxon>Spermatophyta</taxon>
        <taxon>Magnoliopsida</taxon>
        <taxon>eudicotyledons</taxon>
        <taxon>Gunneridae</taxon>
        <taxon>Pentapetalae</taxon>
        <taxon>rosids</taxon>
        <taxon>fabids</taxon>
        <taxon>Fabales</taxon>
        <taxon>Fabaceae</taxon>
        <taxon>Papilionoideae</taxon>
        <taxon>50 kb inversion clade</taxon>
        <taxon>NPAAA clade</taxon>
        <taxon>indigoferoid/millettioid clade</taxon>
        <taxon>Phaseoleae</taxon>
        <taxon>Mucuna</taxon>
    </lineage>
</organism>
<dbReference type="OrthoDB" id="779804at2759"/>
<keyword evidence="2" id="KW-1185">Reference proteome</keyword>
<evidence type="ECO:0000313" key="2">
    <source>
        <dbReference type="Proteomes" id="UP000257109"/>
    </source>
</evidence>
<protein>
    <submittedName>
        <fullName evidence="1">Uncharacterized protein</fullName>
    </submittedName>
</protein>
<dbReference type="SUPFAM" id="SSF56672">
    <property type="entry name" value="DNA/RNA polymerases"/>
    <property type="match status" value="1"/>
</dbReference>
<name>A0A371G517_MUCPR</name>
<dbReference type="Proteomes" id="UP000257109">
    <property type="component" value="Unassembled WGS sequence"/>
</dbReference>
<reference evidence="1" key="1">
    <citation type="submission" date="2018-05" db="EMBL/GenBank/DDBJ databases">
        <title>Draft genome of Mucuna pruriens seed.</title>
        <authorList>
            <person name="Nnadi N.E."/>
            <person name="Vos R."/>
            <person name="Hasami M.H."/>
            <person name="Devisetty U.K."/>
            <person name="Aguiy J.C."/>
        </authorList>
    </citation>
    <scope>NUCLEOTIDE SEQUENCE [LARGE SCALE GENOMIC DNA]</scope>
    <source>
        <strain evidence="1">JCA_2017</strain>
    </source>
</reference>
<dbReference type="EMBL" id="QJKJ01006739">
    <property type="protein sequence ID" value="RDX85655.1"/>
    <property type="molecule type" value="Genomic_DNA"/>
</dbReference>
<dbReference type="PANTHER" id="PTHR24559">
    <property type="entry name" value="TRANSPOSON TY3-I GAG-POL POLYPROTEIN"/>
    <property type="match status" value="1"/>
</dbReference>
<dbReference type="InterPro" id="IPR053134">
    <property type="entry name" value="RNA-dir_DNA_polymerase"/>
</dbReference>
<dbReference type="Gene3D" id="3.10.10.10">
    <property type="entry name" value="HIV Type 1 Reverse Transcriptase, subunit A, domain 1"/>
    <property type="match status" value="1"/>
</dbReference>
<evidence type="ECO:0000313" key="1">
    <source>
        <dbReference type="EMBL" id="RDX85655.1"/>
    </source>
</evidence>
<accession>A0A371G517</accession>
<sequence>MEEEDWPIRQQQRRLNPTILDVVKKKVTKLLVVGIIYPILDSQWVSPGQVVPKKFGMTVMKNQHNEKLNQATRKDHFPLPFIDQVLEKLARKSH</sequence>
<proteinExistence type="predicted"/>
<dbReference type="PANTHER" id="PTHR24559:SF444">
    <property type="entry name" value="REVERSE TRANSCRIPTASE DOMAIN-CONTAINING PROTEIN"/>
    <property type="match status" value="1"/>
</dbReference>